<keyword evidence="3" id="KW-1185">Reference proteome</keyword>
<organism evidence="2 3">
    <name type="scientific">Halorussus aquaticus</name>
    <dbReference type="NCBI Taxonomy" id="2953748"/>
    <lineage>
        <taxon>Archaea</taxon>
        <taxon>Methanobacteriati</taxon>
        <taxon>Methanobacteriota</taxon>
        <taxon>Stenosarchaea group</taxon>
        <taxon>Halobacteria</taxon>
        <taxon>Halobacteriales</taxon>
        <taxon>Haladaptataceae</taxon>
        <taxon>Halorussus</taxon>
    </lineage>
</organism>
<name>A0ABD5Q6D4_9EURY</name>
<evidence type="ECO:0000313" key="3">
    <source>
        <dbReference type="Proteomes" id="UP001595945"/>
    </source>
</evidence>
<dbReference type="Proteomes" id="UP001595945">
    <property type="component" value="Unassembled WGS sequence"/>
</dbReference>
<dbReference type="EMBL" id="JBHSHT010000002">
    <property type="protein sequence ID" value="MFC4826081.1"/>
    <property type="molecule type" value="Genomic_DNA"/>
</dbReference>
<protein>
    <submittedName>
        <fullName evidence="2">DUF5811 family protein</fullName>
    </submittedName>
</protein>
<dbReference type="AlphaFoldDB" id="A0ABD5Q6D4"/>
<accession>A0ABD5Q6D4</accession>
<dbReference type="RefSeq" id="WP_163519925.1">
    <property type="nucleotide sequence ID" value="NZ_CP100400.1"/>
</dbReference>
<reference evidence="2 3" key="1">
    <citation type="journal article" date="2019" name="Int. J. Syst. Evol. Microbiol.">
        <title>The Global Catalogue of Microorganisms (GCM) 10K type strain sequencing project: providing services to taxonomists for standard genome sequencing and annotation.</title>
        <authorList>
            <consortium name="The Broad Institute Genomics Platform"/>
            <consortium name="The Broad Institute Genome Sequencing Center for Infectious Disease"/>
            <person name="Wu L."/>
            <person name="Ma J."/>
        </authorList>
    </citation>
    <scope>NUCLEOTIDE SEQUENCE [LARGE SCALE GENOMIC DNA]</scope>
    <source>
        <strain evidence="2 3">XZYJ18</strain>
    </source>
</reference>
<sequence length="130" mass="13719">MNGNTPYAGVPGKTQAGKRANADVPDLSPEQKQSLRDSITDIATRTREFLPDEYVVGSKVADDGNGPQAQVSVQPPVGHPVSAGFKPSIDDFDGDNLETHEEAEVARGLAASAAMQVKQMMGDNITPTAR</sequence>
<dbReference type="InterPro" id="IPR043835">
    <property type="entry name" value="DUF5811"/>
</dbReference>
<evidence type="ECO:0000256" key="1">
    <source>
        <dbReference type="SAM" id="MobiDB-lite"/>
    </source>
</evidence>
<feature type="region of interest" description="Disordered" evidence="1">
    <location>
        <begin position="58"/>
        <end position="95"/>
    </location>
</feature>
<comment type="caution">
    <text evidence="2">The sequence shown here is derived from an EMBL/GenBank/DDBJ whole genome shotgun (WGS) entry which is preliminary data.</text>
</comment>
<gene>
    <name evidence="2" type="ORF">ACFO9K_17650</name>
</gene>
<dbReference type="Pfam" id="PF19128">
    <property type="entry name" value="DUF5811"/>
    <property type="match status" value="1"/>
</dbReference>
<feature type="region of interest" description="Disordered" evidence="1">
    <location>
        <begin position="1"/>
        <end position="40"/>
    </location>
</feature>
<evidence type="ECO:0000313" key="2">
    <source>
        <dbReference type="EMBL" id="MFC4826081.1"/>
    </source>
</evidence>
<proteinExistence type="predicted"/>
<dbReference type="GeneID" id="73046826"/>